<dbReference type="InterPro" id="IPR015943">
    <property type="entry name" value="WD40/YVTN_repeat-like_dom_sf"/>
</dbReference>
<dbReference type="PROSITE" id="PS00678">
    <property type="entry name" value="WD_REPEATS_1"/>
    <property type="match status" value="1"/>
</dbReference>
<sequence>MPYELKKVFASLPQMERGVSKIVGGDPKGNNFLYTNGKSVVIRNIDNPAIADIYTEHPHSVLVAKYAPSGFYIASGDVSGKIRIWDTTQKDHLLKYEYQPFSGKIKDIAWTEDSKRIAVVGEGREKFGAVFLWDSGSSVGEITGHSKIINSVDIKQTRPYRLVTSSDDNCSAFFEGPPFKFKFTMSDHGRFVNCVRFSPDGNRFATAGADGQIFLYDGKTGEKIVALGGAKAHDGGVYALSWSPDSSHLISASGDKTVKLWDVAGNVAVTTFHLGTDVLDQQLGCLWQKEHLLSISLSGYINYLDRNNPNRPLRTLKIAVDGDDQLVSCGMDDTIRFTSLTKKEYSASDLVKVDVQPKCIAVGPRGYSLAVCIGQLILLKDKKKCFTLDSLGFEPEAGALHPGGGTAAVGGADGKVYLYSIQGNTLKAEGKTLEVPGPVTDMAFSNDGAFLAVADEKKVITVFSVADGYTGKNEFYGHHAKVICLAWSPDNEHFASGGMDMLVYLWTVNNADKRIKIPDAHRLHHISGLAWLDEHTLVTTSHDASIKQWTIKF</sequence>
<evidence type="ECO:0000256" key="1">
    <source>
        <dbReference type="ARBA" id="ARBA00004496"/>
    </source>
</evidence>
<dbReference type="GO" id="GO:0040011">
    <property type="term" value="P:locomotion"/>
    <property type="evidence" value="ECO:0007669"/>
    <property type="project" value="TreeGrafter"/>
</dbReference>
<accession>A0A0P7XEW3</accession>
<evidence type="ECO:0000313" key="9">
    <source>
        <dbReference type="Proteomes" id="UP000034805"/>
    </source>
</evidence>
<evidence type="ECO:0000256" key="7">
    <source>
        <dbReference type="PROSITE-ProRule" id="PRU00221"/>
    </source>
</evidence>
<dbReference type="GO" id="GO:0030042">
    <property type="term" value="P:actin filament depolymerization"/>
    <property type="evidence" value="ECO:0007669"/>
    <property type="project" value="TreeGrafter"/>
</dbReference>
<keyword evidence="3 7" id="KW-0853">WD repeat</keyword>
<evidence type="ECO:0000256" key="4">
    <source>
        <dbReference type="ARBA" id="ARBA00022737"/>
    </source>
</evidence>
<evidence type="ECO:0000256" key="3">
    <source>
        <dbReference type="ARBA" id="ARBA00022574"/>
    </source>
</evidence>
<proteinExistence type="inferred from homology"/>
<evidence type="ECO:0000256" key="2">
    <source>
        <dbReference type="ARBA" id="ARBA00022490"/>
    </source>
</evidence>
<dbReference type="InterPro" id="IPR011045">
    <property type="entry name" value="N2O_reductase_N"/>
</dbReference>
<dbReference type="Pfam" id="PF00400">
    <property type="entry name" value="WD40"/>
    <property type="match status" value="6"/>
</dbReference>
<dbReference type="CDD" id="cd00200">
    <property type="entry name" value="WD40"/>
    <property type="match status" value="1"/>
</dbReference>
<dbReference type="Gene3D" id="2.130.10.10">
    <property type="entry name" value="YVTN repeat-like/Quinoprotein amine dehydrogenase"/>
    <property type="match status" value="2"/>
</dbReference>
<dbReference type="PROSITE" id="PS50294">
    <property type="entry name" value="WD_REPEATS_REGION"/>
    <property type="match status" value="4"/>
</dbReference>
<dbReference type="SUPFAM" id="SSF50952">
    <property type="entry name" value="Soluble quinoprotein glucose dehydrogenase"/>
    <property type="match status" value="1"/>
</dbReference>
<dbReference type="STRING" id="113540.ENSSFOP00015008834"/>
<dbReference type="Proteomes" id="UP000034805">
    <property type="component" value="Unassembled WGS sequence"/>
</dbReference>
<dbReference type="InterPro" id="IPR019775">
    <property type="entry name" value="WD40_repeat_CS"/>
</dbReference>
<dbReference type="InterPro" id="IPR020472">
    <property type="entry name" value="WD40_PAC1"/>
</dbReference>
<dbReference type="GO" id="GO:0045214">
    <property type="term" value="P:sarcomere organization"/>
    <property type="evidence" value="ECO:0007669"/>
    <property type="project" value="TreeGrafter"/>
</dbReference>
<name>A0A0P7XEW3_SCLFO</name>
<feature type="repeat" description="WD" evidence="7">
    <location>
        <begin position="185"/>
        <end position="226"/>
    </location>
</feature>
<dbReference type="SMART" id="SM00320">
    <property type="entry name" value="WD40"/>
    <property type="match status" value="10"/>
</dbReference>
<comment type="subcellular location">
    <subcellularLocation>
        <location evidence="1">Cytoplasm</location>
    </subcellularLocation>
</comment>
<dbReference type="InterPro" id="IPR001680">
    <property type="entry name" value="WD40_rpt"/>
</dbReference>
<dbReference type="GO" id="GO:0051015">
    <property type="term" value="F:actin filament binding"/>
    <property type="evidence" value="ECO:0007669"/>
    <property type="project" value="TreeGrafter"/>
</dbReference>
<evidence type="ECO:0000313" key="8">
    <source>
        <dbReference type="EMBL" id="KPP74759.1"/>
    </source>
</evidence>
<dbReference type="InterPro" id="IPR011041">
    <property type="entry name" value="Quinoprot_gluc/sorb_DH_b-prop"/>
</dbReference>
<dbReference type="PRINTS" id="PR00320">
    <property type="entry name" value="GPROTEINBRPT"/>
</dbReference>
<feature type="repeat" description="WD" evidence="7">
    <location>
        <begin position="475"/>
        <end position="516"/>
    </location>
</feature>
<feature type="repeat" description="WD" evidence="7">
    <location>
        <begin position="230"/>
        <end position="271"/>
    </location>
</feature>
<dbReference type="AlphaFoldDB" id="A0A0P7XEW3"/>
<gene>
    <name evidence="8" type="ORF">Z043_106056</name>
</gene>
<dbReference type="EMBL" id="JARO02001672">
    <property type="protein sequence ID" value="KPP74759.1"/>
    <property type="molecule type" value="Genomic_DNA"/>
</dbReference>
<organism evidence="8 9">
    <name type="scientific">Scleropages formosus</name>
    <name type="common">Asian bonytongue</name>
    <name type="synonym">Osteoglossum formosum</name>
    <dbReference type="NCBI Taxonomy" id="113540"/>
    <lineage>
        <taxon>Eukaryota</taxon>
        <taxon>Metazoa</taxon>
        <taxon>Chordata</taxon>
        <taxon>Craniata</taxon>
        <taxon>Vertebrata</taxon>
        <taxon>Euteleostomi</taxon>
        <taxon>Actinopterygii</taxon>
        <taxon>Neopterygii</taxon>
        <taxon>Teleostei</taxon>
        <taxon>Osteoglossocephala</taxon>
        <taxon>Osteoglossomorpha</taxon>
        <taxon>Osteoglossiformes</taxon>
        <taxon>Osteoglossidae</taxon>
        <taxon>Scleropages</taxon>
    </lineage>
</organism>
<dbReference type="GO" id="GO:0030864">
    <property type="term" value="C:cortical actin cytoskeleton"/>
    <property type="evidence" value="ECO:0007669"/>
    <property type="project" value="TreeGrafter"/>
</dbReference>
<keyword evidence="4" id="KW-0677">Repeat</keyword>
<feature type="repeat" description="WD" evidence="7">
    <location>
        <begin position="54"/>
        <end position="95"/>
    </location>
</feature>
<dbReference type="PROSITE" id="PS50082">
    <property type="entry name" value="WD_REPEATS_2"/>
    <property type="match status" value="4"/>
</dbReference>
<dbReference type="FunFam" id="2.130.10.10:FF:000097">
    <property type="entry name" value="WD repeat domain 1"/>
    <property type="match status" value="1"/>
</dbReference>
<evidence type="ECO:0000256" key="5">
    <source>
        <dbReference type="ARBA" id="ARBA00023203"/>
    </source>
</evidence>
<dbReference type="PANTHER" id="PTHR19856">
    <property type="entry name" value="WD-REPEATCONTAINING PROTEIN WDR1"/>
    <property type="match status" value="1"/>
</dbReference>
<keyword evidence="2" id="KW-0963">Cytoplasm</keyword>
<comment type="similarity">
    <text evidence="6">Belongs to the WD repeat AIP1 family.</text>
</comment>
<dbReference type="SUPFAM" id="SSF50974">
    <property type="entry name" value="Nitrous oxide reductase, N-terminal domain"/>
    <property type="match status" value="1"/>
</dbReference>
<protein>
    <submittedName>
        <fullName evidence="8">WD repeat-containing protein 1-like</fullName>
    </submittedName>
</protein>
<comment type="caution">
    <text evidence="8">The sequence shown here is derived from an EMBL/GenBank/DDBJ whole genome shotgun (WGS) entry which is preliminary data.</text>
</comment>
<dbReference type="PANTHER" id="PTHR19856:SF0">
    <property type="entry name" value="WD REPEAT-CONTAINING PROTEIN 1"/>
    <property type="match status" value="1"/>
</dbReference>
<keyword evidence="5" id="KW-0009">Actin-binding</keyword>
<reference evidence="8 9" key="1">
    <citation type="submission" date="2015-08" db="EMBL/GenBank/DDBJ databases">
        <title>The genome of the Asian arowana (Scleropages formosus).</title>
        <authorList>
            <person name="Tan M.H."/>
            <person name="Gan H.M."/>
            <person name="Croft L.J."/>
            <person name="Austin C.M."/>
        </authorList>
    </citation>
    <scope>NUCLEOTIDE SEQUENCE [LARGE SCALE GENOMIC DNA]</scope>
    <source>
        <strain evidence="8">Aro1</strain>
    </source>
</reference>
<evidence type="ECO:0000256" key="6">
    <source>
        <dbReference type="ARBA" id="ARBA00038366"/>
    </source>
</evidence>